<dbReference type="FunFam" id="3.30.1330.30:FF:000020">
    <property type="entry name" value="50S ribosomal protein L7Ae"/>
    <property type="match status" value="1"/>
</dbReference>
<evidence type="ECO:0000313" key="11">
    <source>
        <dbReference type="EMBL" id="AIF04753.1"/>
    </source>
</evidence>
<evidence type="ECO:0000256" key="2">
    <source>
        <dbReference type="ARBA" id="ARBA00007337"/>
    </source>
</evidence>
<dbReference type="GO" id="GO:0001682">
    <property type="term" value="P:tRNA 5'-leader removal"/>
    <property type="evidence" value="ECO:0007669"/>
    <property type="project" value="UniProtKB-UniRule"/>
</dbReference>
<keyword evidence="5 9" id="KW-0699">rRNA-binding</keyword>
<sequence>MANPIYVTYEAPKELSEKAYLAVEAARDSGKIHKGANEVTKRVERSQAKLVVMALDISPPEIMAHMPMLCAEKQIPYTYVPSKDELGKASGLKVPTAAVAISNIGKKKASLEEVTKAITAAQKA</sequence>
<dbReference type="GO" id="GO:0042254">
    <property type="term" value="P:ribosome biogenesis"/>
    <property type="evidence" value="ECO:0007669"/>
    <property type="project" value="InterPro"/>
</dbReference>
<evidence type="ECO:0000256" key="5">
    <source>
        <dbReference type="ARBA" id="ARBA00022730"/>
    </source>
</evidence>
<evidence type="ECO:0000256" key="7">
    <source>
        <dbReference type="ARBA" id="ARBA00022980"/>
    </source>
</evidence>
<evidence type="ECO:0000256" key="3">
    <source>
        <dbReference type="ARBA" id="ARBA00022490"/>
    </source>
</evidence>
<dbReference type="GO" id="GO:1990904">
    <property type="term" value="C:ribonucleoprotein complex"/>
    <property type="evidence" value="ECO:0007669"/>
    <property type="project" value="UniProtKB-KW"/>
</dbReference>
<comment type="function">
    <text evidence="9">Multifunctional RNA-binding protein that recognizes the K-turn motif in ribosomal RNA, the RNA component of RNase P, box H/ACA, box C/D and box C'/D' sRNAs.</text>
</comment>
<keyword evidence="8 9" id="KW-0687">Ribonucleoprotein</keyword>
<dbReference type="InterPro" id="IPR050257">
    <property type="entry name" value="eL8/uL1-like"/>
</dbReference>
<organism evidence="11">
    <name type="scientific">uncultured marine group II/III euryarchaeote KM3_176_D09</name>
    <dbReference type="NCBI Taxonomy" id="1457935"/>
    <lineage>
        <taxon>Archaea</taxon>
        <taxon>Methanobacteriati</taxon>
        <taxon>Methanobacteriota</taxon>
        <taxon>environmental samples</taxon>
    </lineage>
</organism>
<dbReference type="InterPro" id="IPR022481">
    <property type="entry name" value="Ribosomal_eL8_arc"/>
</dbReference>
<dbReference type="AlphaFoldDB" id="A0A075GSL0"/>
<gene>
    <name evidence="11" type="primary">RP-L7Ae</name>
    <name evidence="11" type="synonym">RPL7A</name>
    <name evidence="9" type="synonym">rpl7ae</name>
</gene>
<dbReference type="PRINTS" id="PR00881">
    <property type="entry name" value="L7ARS6FAMILY"/>
</dbReference>
<feature type="domain" description="Ribosomal protein eL8/eL30/eS12/Gadd45" evidence="10">
    <location>
        <begin position="18"/>
        <end position="108"/>
    </location>
</feature>
<keyword evidence="7 9" id="KW-0689">Ribosomal protein</keyword>
<dbReference type="HAMAP" id="MF_00326">
    <property type="entry name" value="Ribosomal_eL8"/>
    <property type="match status" value="1"/>
</dbReference>
<dbReference type="GO" id="GO:0003735">
    <property type="term" value="F:structural constituent of ribosome"/>
    <property type="evidence" value="ECO:0007669"/>
    <property type="project" value="InterPro"/>
</dbReference>
<dbReference type="InterPro" id="IPR018492">
    <property type="entry name" value="Ribosomal_eL8/Nhp2"/>
</dbReference>
<dbReference type="Pfam" id="PF01248">
    <property type="entry name" value="Ribosomal_L7Ae"/>
    <property type="match status" value="1"/>
</dbReference>
<dbReference type="InterPro" id="IPR004037">
    <property type="entry name" value="Ribosomal_eL8-like_CS"/>
</dbReference>
<dbReference type="InterPro" id="IPR029064">
    <property type="entry name" value="Ribosomal_eL30-like_sf"/>
</dbReference>
<name>A0A075GSL0_9EURY</name>
<evidence type="ECO:0000256" key="1">
    <source>
        <dbReference type="ARBA" id="ARBA00004496"/>
    </source>
</evidence>
<comment type="subunit">
    <text evidence="9">Part of the 50S ribosomal subunit. Probably part of the RNase P complex.</text>
</comment>
<comment type="similarity">
    <text evidence="2 9">Belongs to the eukaryotic ribosomal protein eL8 family.</text>
</comment>
<accession>A0A075GSL0</accession>
<dbReference type="InterPro" id="IPR004038">
    <property type="entry name" value="Ribosomal_eL8/eL30/eS12/Gad45"/>
</dbReference>
<proteinExistence type="inferred from homology"/>
<evidence type="ECO:0000256" key="6">
    <source>
        <dbReference type="ARBA" id="ARBA00022884"/>
    </source>
</evidence>
<evidence type="ECO:0000256" key="9">
    <source>
        <dbReference type="HAMAP-Rule" id="MF_00326"/>
    </source>
</evidence>
<dbReference type="EMBL" id="KF900717">
    <property type="protein sequence ID" value="AIF04753.1"/>
    <property type="molecule type" value="Genomic_DNA"/>
</dbReference>
<protein>
    <recommendedName>
        <fullName evidence="9">Large ribosomal subunit protein eL8</fullName>
    </recommendedName>
</protein>
<dbReference type="GO" id="GO:0005737">
    <property type="term" value="C:cytoplasm"/>
    <property type="evidence" value="ECO:0007669"/>
    <property type="project" value="UniProtKB-SubCell"/>
</dbReference>
<keyword evidence="4 9" id="KW-0819">tRNA processing</keyword>
<dbReference type="SUPFAM" id="SSF55315">
    <property type="entry name" value="L30e-like"/>
    <property type="match status" value="1"/>
</dbReference>
<evidence type="ECO:0000259" key="10">
    <source>
        <dbReference type="Pfam" id="PF01248"/>
    </source>
</evidence>
<dbReference type="GO" id="GO:0006412">
    <property type="term" value="P:translation"/>
    <property type="evidence" value="ECO:0007669"/>
    <property type="project" value="UniProtKB-UniRule"/>
</dbReference>
<dbReference type="GO" id="GO:0004526">
    <property type="term" value="F:ribonuclease P activity"/>
    <property type="evidence" value="ECO:0007669"/>
    <property type="project" value="UniProtKB-UniRule"/>
</dbReference>
<dbReference type="PRINTS" id="PR00884">
    <property type="entry name" value="RIBOSOMALHS6"/>
</dbReference>
<dbReference type="GO" id="GO:0005840">
    <property type="term" value="C:ribosome"/>
    <property type="evidence" value="ECO:0007669"/>
    <property type="project" value="UniProtKB-KW"/>
</dbReference>
<dbReference type="PROSITE" id="PS01082">
    <property type="entry name" value="RIBOSOMAL_L7AE"/>
    <property type="match status" value="1"/>
</dbReference>
<dbReference type="GO" id="GO:0019843">
    <property type="term" value="F:rRNA binding"/>
    <property type="evidence" value="ECO:0007669"/>
    <property type="project" value="UniProtKB-KW"/>
</dbReference>
<keyword evidence="6 9" id="KW-0694">RNA-binding</keyword>
<reference evidence="11" key="1">
    <citation type="journal article" date="2014" name="Genome Biol. Evol.">
        <title>Pangenome evidence for extensive interdomain horizontal transfer affecting lineage core and shell genes in uncultured planktonic thaumarchaeota and euryarchaeota.</title>
        <authorList>
            <person name="Deschamps P."/>
            <person name="Zivanovic Y."/>
            <person name="Moreira D."/>
            <person name="Rodriguez-Valera F."/>
            <person name="Lopez-Garcia P."/>
        </authorList>
    </citation>
    <scope>NUCLEOTIDE SEQUENCE</scope>
</reference>
<dbReference type="NCBIfam" id="TIGR03677">
    <property type="entry name" value="eL8_ribo"/>
    <property type="match status" value="1"/>
</dbReference>
<comment type="subcellular location">
    <subcellularLocation>
        <location evidence="1 9">Cytoplasm</location>
    </subcellularLocation>
</comment>
<dbReference type="Gene3D" id="3.30.1330.30">
    <property type="match status" value="1"/>
</dbReference>
<dbReference type="PANTHER" id="PTHR23105">
    <property type="entry name" value="RIBOSOMAL PROTEIN L7AE FAMILY MEMBER"/>
    <property type="match status" value="1"/>
</dbReference>
<keyword evidence="3 9" id="KW-0963">Cytoplasm</keyword>
<evidence type="ECO:0000256" key="4">
    <source>
        <dbReference type="ARBA" id="ARBA00022694"/>
    </source>
</evidence>
<evidence type="ECO:0000256" key="8">
    <source>
        <dbReference type="ARBA" id="ARBA00023274"/>
    </source>
</evidence>